<dbReference type="GO" id="GO:0055085">
    <property type="term" value="P:transmembrane transport"/>
    <property type="evidence" value="ECO:0007669"/>
    <property type="project" value="InterPro"/>
</dbReference>
<evidence type="ECO:0000256" key="8">
    <source>
        <dbReference type="ARBA" id="ARBA00022989"/>
    </source>
</evidence>
<sequence length="350" mass="37991">MAFKIASSPHLSRRFQTSTLMQRVLLCALPGVAVQCYFFGWGTIIQLALAISVALFCEASVLRLRRRPVFATLKDNSALLTALFIGIAVPPLAPWWISFIGAMFAIIIVKHLYGGLGHNIFNPAMAAYVMLLISFPVQMTSWVAPSVIASQPLDILASLQMIFLGGTQAEISAYKLGFDGIAMATPLDTLKTDLAMGLTSTESLTKTIFSDGFGIGWFWVNMAYLAGGLAMIKMKLIRWHISVGLLGALYLCASIGFILNPDTHAGPLFHLFSGATMLAAFFIATDPVTAATSVKGRLLFGALIGVLVYIIRTYGGYPDAYAFAILLANLCAPFIDHYMKPRTYGHRSRS</sequence>
<dbReference type="EC" id="7.-.-.-" evidence="10"/>
<keyword evidence="6 10" id="KW-1278">Translocase</keyword>
<keyword evidence="9 10" id="KW-0472">Membrane</keyword>
<dbReference type="KEGG" id="spsw:Sps_01152"/>
<dbReference type="GO" id="GO:0022900">
    <property type="term" value="P:electron transport chain"/>
    <property type="evidence" value="ECO:0007669"/>
    <property type="project" value="UniProtKB-UniRule"/>
</dbReference>
<feature type="transmembrane region" description="Helical" evidence="10">
    <location>
        <begin position="265"/>
        <end position="284"/>
    </location>
</feature>
<keyword evidence="10" id="KW-0997">Cell inner membrane</keyword>
<keyword evidence="8 10" id="KW-1133">Transmembrane helix</keyword>
<dbReference type="PANTHER" id="PTHR30578:SF0">
    <property type="entry name" value="ION-TRANSLOCATING OXIDOREDUCTASE COMPLEX SUBUNIT D"/>
    <property type="match status" value="1"/>
</dbReference>
<dbReference type="InterPro" id="IPR004338">
    <property type="entry name" value="NqrB/RnfD"/>
</dbReference>
<evidence type="ECO:0000256" key="10">
    <source>
        <dbReference type="HAMAP-Rule" id="MF_00462"/>
    </source>
</evidence>
<gene>
    <name evidence="10" type="primary">rnfD</name>
    <name evidence="11" type="ORF">Sps_01152</name>
</gene>
<dbReference type="Proteomes" id="UP000189545">
    <property type="component" value="Chromosome"/>
</dbReference>
<dbReference type="InterPro" id="IPR011303">
    <property type="entry name" value="RnfD_bac"/>
</dbReference>
<dbReference type="STRING" id="225848.Sps_01152"/>
<feature type="transmembrane region" description="Helical" evidence="10">
    <location>
        <begin position="320"/>
        <end position="339"/>
    </location>
</feature>
<evidence type="ECO:0000256" key="1">
    <source>
        <dbReference type="ARBA" id="ARBA00022448"/>
    </source>
</evidence>
<dbReference type="NCBIfam" id="TIGR01946">
    <property type="entry name" value="rnfD"/>
    <property type="match status" value="1"/>
</dbReference>
<evidence type="ECO:0000256" key="7">
    <source>
        <dbReference type="ARBA" id="ARBA00022982"/>
    </source>
</evidence>
<comment type="subunit">
    <text evidence="10">The complex is composed of six subunits: RnfA, RnfB, RnfC, RnfD, RnfE and RnfG.</text>
</comment>
<accession>A0A1S6HLE6</accession>
<dbReference type="RefSeq" id="WP_077751640.1">
    <property type="nucleotide sequence ID" value="NZ_CP014782.1"/>
</dbReference>
<feature type="transmembrane region" description="Helical" evidence="10">
    <location>
        <begin position="69"/>
        <end position="89"/>
    </location>
</feature>
<name>A0A1S6HLE6_9GAMM</name>
<evidence type="ECO:0000256" key="2">
    <source>
        <dbReference type="ARBA" id="ARBA00022553"/>
    </source>
</evidence>
<keyword evidence="7 10" id="KW-0249">Electron transport</keyword>
<reference evidence="11 12" key="1">
    <citation type="submission" date="2016-03" db="EMBL/GenBank/DDBJ databases">
        <title>Complete genome sequence of Shewanella psychrophila WP2, a deep sea bacterium isolated from west Pacific sediment.</title>
        <authorList>
            <person name="Xu G."/>
            <person name="Jian H."/>
        </authorList>
    </citation>
    <scope>NUCLEOTIDE SEQUENCE [LARGE SCALE GENOMIC DNA]</scope>
    <source>
        <strain evidence="11 12">WP2</strain>
    </source>
</reference>
<evidence type="ECO:0000313" key="11">
    <source>
        <dbReference type="EMBL" id="AQS36324.1"/>
    </source>
</evidence>
<dbReference type="OrthoDB" id="9776359at2"/>
<comment type="function">
    <text evidence="10">Part of a membrane-bound complex that couples electron transfer with translocation of ions across the membrane.</text>
</comment>
<feature type="transmembrane region" description="Helical" evidence="10">
    <location>
        <begin position="296"/>
        <end position="314"/>
    </location>
</feature>
<evidence type="ECO:0000256" key="5">
    <source>
        <dbReference type="ARBA" id="ARBA00022692"/>
    </source>
</evidence>
<feature type="transmembrane region" description="Helical" evidence="10">
    <location>
        <begin position="213"/>
        <end position="232"/>
    </location>
</feature>
<organism evidence="11 12">
    <name type="scientific">Shewanella psychrophila</name>
    <dbReference type="NCBI Taxonomy" id="225848"/>
    <lineage>
        <taxon>Bacteria</taxon>
        <taxon>Pseudomonadati</taxon>
        <taxon>Pseudomonadota</taxon>
        <taxon>Gammaproteobacteria</taxon>
        <taxon>Alteromonadales</taxon>
        <taxon>Shewanellaceae</taxon>
        <taxon>Shewanella</taxon>
    </lineage>
</organism>
<feature type="transmembrane region" description="Helical" evidence="10">
    <location>
        <begin position="239"/>
        <end position="259"/>
    </location>
</feature>
<proteinExistence type="inferred from homology"/>
<keyword evidence="4 10" id="KW-0288">FMN</keyword>
<protein>
    <recommendedName>
        <fullName evidence="10">Ion-translocating oxidoreductase complex subunit D</fullName>
        <ecNumber evidence="10">7.-.-.-</ecNumber>
    </recommendedName>
    <alternativeName>
        <fullName evidence="10">Rnf electron transport complex subunit D</fullName>
    </alternativeName>
</protein>
<dbReference type="HAMAP" id="MF_00462">
    <property type="entry name" value="RsxD_RnfD"/>
    <property type="match status" value="1"/>
</dbReference>
<keyword evidence="12" id="KW-1185">Reference proteome</keyword>
<keyword evidence="10" id="KW-1003">Cell membrane</keyword>
<dbReference type="GO" id="GO:0005886">
    <property type="term" value="C:plasma membrane"/>
    <property type="evidence" value="ECO:0007669"/>
    <property type="project" value="UniProtKB-SubCell"/>
</dbReference>
<comment type="subcellular location">
    <subcellularLocation>
        <location evidence="10">Cell inner membrane</location>
        <topology evidence="10">Multi-pass membrane protein</topology>
    </subcellularLocation>
</comment>
<feature type="transmembrane region" description="Helical" evidence="10">
    <location>
        <begin position="20"/>
        <end position="38"/>
    </location>
</feature>
<evidence type="ECO:0000256" key="9">
    <source>
        <dbReference type="ARBA" id="ARBA00023136"/>
    </source>
</evidence>
<keyword evidence="1 10" id="KW-0813">Transport</keyword>
<evidence type="ECO:0000256" key="4">
    <source>
        <dbReference type="ARBA" id="ARBA00022643"/>
    </source>
</evidence>
<comment type="cofactor">
    <cofactor evidence="10">
        <name>FMN</name>
        <dbReference type="ChEBI" id="CHEBI:58210"/>
    </cofactor>
</comment>
<feature type="modified residue" description="FMN phosphoryl threonine" evidence="10">
    <location>
        <position position="185"/>
    </location>
</feature>
<dbReference type="PANTHER" id="PTHR30578">
    <property type="entry name" value="ELECTRON TRANSPORT COMPLEX PROTEIN RNFD"/>
    <property type="match status" value="1"/>
</dbReference>
<dbReference type="Pfam" id="PF03116">
    <property type="entry name" value="NQR2_RnfD_RnfE"/>
    <property type="match status" value="1"/>
</dbReference>
<dbReference type="NCBIfam" id="NF002011">
    <property type="entry name" value="PRK00816.1"/>
    <property type="match status" value="1"/>
</dbReference>
<keyword evidence="2 10" id="KW-0597">Phosphoprotein</keyword>
<keyword evidence="5 10" id="KW-0812">Transmembrane</keyword>
<dbReference type="AlphaFoldDB" id="A0A1S6HLE6"/>
<evidence type="ECO:0000256" key="6">
    <source>
        <dbReference type="ARBA" id="ARBA00022967"/>
    </source>
</evidence>
<evidence type="ECO:0000313" key="12">
    <source>
        <dbReference type="Proteomes" id="UP000189545"/>
    </source>
</evidence>
<comment type="similarity">
    <text evidence="10">Belongs to the NqrB/RnfD family.</text>
</comment>
<evidence type="ECO:0000256" key="3">
    <source>
        <dbReference type="ARBA" id="ARBA00022630"/>
    </source>
</evidence>
<keyword evidence="3 10" id="KW-0285">Flavoprotein</keyword>
<dbReference type="EMBL" id="CP014782">
    <property type="protein sequence ID" value="AQS36324.1"/>
    <property type="molecule type" value="Genomic_DNA"/>
</dbReference>